<dbReference type="Proteomes" id="UP000617145">
    <property type="component" value="Unassembled WGS sequence"/>
</dbReference>
<reference evidence="1" key="2">
    <citation type="submission" date="2020-09" db="EMBL/GenBank/DDBJ databases">
        <authorList>
            <person name="Sun Q."/>
            <person name="Zhou Y."/>
        </authorList>
    </citation>
    <scope>NUCLEOTIDE SEQUENCE</scope>
    <source>
        <strain evidence="1">CGMCC 1.15762</strain>
    </source>
</reference>
<gene>
    <name evidence="1" type="ORF">GCM10011415_11700</name>
</gene>
<name>A0A8J2ZIH6_9RHOB</name>
<evidence type="ECO:0000313" key="1">
    <source>
        <dbReference type="EMBL" id="GGG66563.1"/>
    </source>
</evidence>
<comment type="caution">
    <text evidence="1">The sequence shown here is derived from an EMBL/GenBank/DDBJ whole genome shotgun (WGS) entry which is preliminary data.</text>
</comment>
<keyword evidence="2" id="KW-1185">Reference proteome</keyword>
<protein>
    <submittedName>
        <fullName evidence="1">Uncharacterized protein</fullName>
    </submittedName>
</protein>
<dbReference type="EMBL" id="BMJV01000002">
    <property type="protein sequence ID" value="GGG66563.1"/>
    <property type="molecule type" value="Genomic_DNA"/>
</dbReference>
<evidence type="ECO:0000313" key="2">
    <source>
        <dbReference type="Proteomes" id="UP000617145"/>
    </source>
</evidence>
<proteinExistence type="predicted"/>
<sequence>MWRRRGGMTSLTVLRDAYGLSGISPGMLSLKGDFQEAELRACAQHWWAEGGKEAVTPIPVRAT</sequence>
<reference evidence="1" key="1">
    <citation type="journal article" date="2014" name="Int. J. Syst. Evol. Microbiol.">
        <title>Complete genome sequence of Corynebacterium casei LMG S-19264T (=DSM 44701T), isolated from a smear-ripened cheese.</title>
        <authorList>
            <consortium name="US DOE Joint Genome Institute (JGI-PGF)"/>
            <person name="Walter F."/>
            <person name="Albersmeier A."/>
            <person name="Kalinowski J."/>
            <person name="Ruckert C."/>
        </authorList>
    </citation>
    <scope>NUCLEOTIDE SEQUENCE</scope>
    <source>
        <strain evidence="1">CGMCC 1.15762</strain>
    </source>
</reference>
<organism evidence="1 2">
    <name type="scientific">Salipiger pallidus</name>
    <dbReference type="NCBI Taxonomy" id="1775170"/>
    <lineage>
        <taxon>Bacteria</taxon>
        <taxon>Pseudomonadati</taxon>
        <taxon>Pseudomonadota</taxon>
        <taxon>Alphaproteobacteria</taxon>
        <taxon>Rhodobacterales</taxon>
        <taxon>Roseobacteraceae</taxon>
        <taxon>Salipiger</taxon>
    </lineage>
</organism>
<accession>A0A8J2ZIH6</accession>
<dbReference type="AlphaFoldDB" id="A0A8J2ZIH6"/>